<dbReference type="Proteomes" id="UP000494363">
    <property type="component" value="Unassembled WGS sequence"/>
</dbReference>
<dbReference type="InterPro" id="IPR043472">
    <property type="entry name" value="Macro_dom-like"/>
</dbReference>
<reference evidence="2 3" key="1">
    <citation type="submission" date="2020-04" db="EMBL/GenBank/DDBJ databases">
        <authorList>
            <person name="De Canck E."/>
        </authorList>
    </citation>
    <scope>NUCLEOTIDE SEQUENCE [LARGE SCALE GENOMIC DNA]</scope>
    <source>
        <strain evidence="2 3">LMG 29542</strain>
    </source>
</reference>
<proteinExistence type="predicted"/>
<gene>
    <name evidence="2" type="ORF">LMG29542_03390</name>
</gene>
<dbReference type="SUPFAM" id="SSF52949">
    <property type="entry name" value="Macro domain-like"/>
    <property type="match status" value="1"/>
</dbReference>
<evidence type="ECO:0000313" key="2">
    <source>
        <dbReference type="EMBL" id="CAB3758627.1"/>
    </source>
</evidence>
<dbReference type="EMBL" id="CADIKH010000014">
    <property type="protein sequence ID" value="CAB3758627.1"/>
    <property type="molecule type" value="Genomic_DNA"/>
</dbReference>
<sequence length="177" mass="19022">MKLRFRDLNPKVVEAVAVAFADIPAFDVKCADVFEGAPADAIVSPANSHGWMDGGIDLVYRDRFGLAIETNLQALIAGLPTKLLAVGEAIILDTGDEQIPAMIAAPTMEVPSVVAQTDNAYLAFRAVLRAVRHVNFQSVICPGLATLTGRMAPQESAQQMRRAWDELMGLVPAHPTQ</sequence>
<evidence type="ECO:0000259" key="1">
    <source>
        <dbReference type="SMART" id="SM00506"/>
    </source>
</evidence>
<accession>A0A6J5DY94</accession>
<organism evidence="2 3">
    <name type="scientific">Paraburkholderia humisilvae</name>
    <dbReference type="NCBI Taxonomy" id="627669"/>
    <lineage>
        <taxon>Bacteria</taxon>
        <taxon>Pseudomonadati</taxon>
        <taxon>Pseudomonadota</taxon>
        <taxon>Betaproteobacteria</taxon>
        <taxon>Burkholderiales</taxon>
        <taxon>Burkholderiaceae</taxon>
        <taxon>Paraburkholderia</taxon>
    </lineage>
</organism>
<dbReference type="Pfam" id="PF01661">
    <property type="entry name" value="Macro"/>
    <property type="match status" value="1"/>
</dbReference>
<dbReference type="Gene3D" id="3.40.220.10">
    <property type="entry name" value="Leucine Aminopeptidase, subunit E, domain 1"/>
    <property type="match status" value="1"/>
</dbReference>
<name>A0A6J5DY94_9BURK</name>
<protein>
    <recommendedName>
        <fullName evidence="1">Macro domain-containing protein</fullName>
    </recommendedName>
</protein>
<evidence type="ECO:0000313" key="3">
    <source>
        <dbReference type="Proteomes" id="UP000494363"/>
    </source>
</evidence>
<dbReference type="AlphaFoldDB" id="A0A6J5DY94"/>
<dbReference type="RefSeq" id="WP_175227612.1">
    <property type="nucleotide sequence ID" value="NZ_CADIKH010000014.1"/>
</dbReference>
<dbReference type="InterPro" id="IPR002589">
    <property type="entry name" value="Macro_dom"/>
</dbReference>
<keyword evidence="3" id="KW-1185">Reference proteome</keyword>
<dbReference type="SMART" id="SM00506">
    <property type="entry name" value="A1pp"/>
    <property type="match status" value="1"/>
</dbReference>
<feature type="domain" description="Macro" evidence="1">
    <location>
        <begin position="15"/>
        <end position="160"/>
    </location>
</feature>